<evidence type="ECO:0000313" key="9">
    <source>
        <dbReference type="Proteomes" id="UP000268623"/>
    </source>
</evidence>
<dbReference type="RefSeq" id="WP_123175853.1">
    <property type="nucleotide sequence ID" value="NZ_QWDD01000001.1"/>
</dbReference>
<evidence type="ECO:0000256" key="2">
    <source>
        <dbReference type="ARBA" id="ARBA00022475"/>
    </source>
</evidence>
<dbReference type="Pfam" id="PF01292">
    <property type="entry name" value="Ni_hydr_CYTB"/>
    <property type="match status" value="1"/>
</dbReference>
<evidence type="ECO:0000256" key="3">
    <source>
        <dbReference type="ARBA" id="ARBA00022692"/>
    </source>
</evidence>
<evidence type="ECO:0000313" key="8">
    <source>
        <dbReference type="EMBL" id="RNJ49891.1"/>
    </source>
</evidence>
<dbReference type="OrthoDB" id="196472at2"/>
<evidence type="ECO:0000256" key="5">
    <source>
        <dbReference type="ARBA" id="ARBA00023136"/>
    </source>
</evidence>
<dbReference type="GO" id="GO:0005886">
    <property type="term" value="C:plasma membrane"/>
    <property type="evidence" value="ECO:0007669"/>
    <property type="project" value="UniProtKB-SubCell"/>
</dbReference>
<dbReference type="GO" id="GO:0020037">
    <property type="term" value="F:heme binding"/>
    <property type="evidence" value="ECO:0007669"/>
    <property type="project" value="TreeGrafter"/>
</dbReference>
<keyword evidence="4 6" id="KW-1133">Transmembrane helix</keyword>
<dbReference type="PANTHER" id="PTHR30485">
    <property type="entry name" value="NI/FE-HYDROGENASE 1 B-TYPE CYTOCHROME SUBUNIT"/>
    <property type="match status" value="1"/>
</dbReference>
<evidence type="ECO:0000259" key="7">
    <source>
        <dbReference type="Pfam" id="PF01292"/>
    </source>
</evidence>
<feature type="transmembrane region" description="Helical" evidence="6">
    <location>
        <begin position="148"/>
        <end position="168"/>
    </location>
</feature>
<keyword evidence="2" id="KW-1003">Cell membrane</keyword>
<dbReference type="InterPro" id="IPR016174">
    <property type="entry name" value="Di-haem_cyt_TM"/>
</dbReference>
<dbReference type="Proteomes" id="UP000268623">
    <property type="component" value="Unassembled WGS sequence"/>
</dbReference>
<feature type="domain" description="Cytochrome b561 bacterial/Ni-hydrogenase" evidence="7">
    <location>
        <begin position="20"/>
        <end position="181"/>
    </location>
</feature>
<sequence>MALFASKPEAGFASGGDLRVWDPVVRLFHWTVVAGCVLDLFVLEDGAGAHRMVGYGVATALAVRLVWGFVGARHARFRDFAPSPASIARYLKELSRGEEPRFIGHNPAGAVMMLALMGLLGAVSITGWMLTLDAYFGSDGLERLHEGLANAILVLAGLHAAAALYESWRHKENLVWSMVTGRKRA</sequence>
<feature type="transmembrane region" description="Helical" evidence="6">
    <location>
        <begin position="110"/>
        <end position="136"/>
    </location>
</feature>
<keyword evidence="3 6" id="KW-0812">Transmembrane</keyword>
<organism evidence="8 9">
    <name type="scientific">Methylocystis hirsuta</name>
    <dbReference type="NCBI Taxonomy" id="369798"/>
    <lineage>
        <taxon>Bacteria</taxon>
        <taxon>Pseudomonadati</taxon>
        <taxon>Pseudomonadota</taxon>
        <taxon>Alphaproteobacteria</taxon>
        <taxon>Hyphomicrobiales</taxon>
        <taxon>Methylocystaceae</taxon>
        <taxon>Methylocystis</taxon>
    </lineage>
</organism>
<evidence type="ECO:0000256" key="6">
    <source>
        <dbReference type="SAM" id="Phobius"/>
    </source>
</evidence>
<reference evidence="8 9" key="1">
    <citation type="submission" date="2018-08" db="EMBL/GenBank/DDBJ databases">
        <title>Genome sequence of Methylocystis hirsuta CSC1, a methanotroph able to accumulate PHAs.</title>
        <authorList>
            <person name="Bordel S."/>
            <person name="Rodriguez E."/>
            <person name="Gancedo J."/>
            <person name="Munoz R."/>
        </authorList>
    </citation>
    <scope>NUCLEOTIDE SEQUENCE [LARGE SCALE GENOMIC DNA]</scope>
    <source>
        <strain evidence="8 9">CSC1</strain>
    </source>
</reference>
<dbReference type="GO" id="GO:0022904">
    <property type="term" value="P:respiratory electron transport chain"/>
    <property type="evidence" value="ECO:0007669"/>
    <property type="project" value="InterPro"/>
</dbReference>
<keyword evidence="5 6" id="KW-0472">Membrane</keyword>
<proteinExistence type="predicted"/>
<keyword evidence="9" id="KW-1185">Reference proteome</keyword>
<dbReference type="Gene3D" id="1.20.950.20">
    <property type="entry name" value="Transmembrane di-heme cytochromes, Chain C"/>
    <property type="match status" value="1"/>
</dbReference>
<dbReference type="GO" id="GO:0009055">
    <property type="term" value="F:electron transfer activity"/>
    <property type="evidence" value="ECO:0007669"/>
    <property type="project" value="InterPro"/>
</dbReference>
<protein>
    <submittedName>
        <fullName evidence="8">Cytochrome B</fullName>
    </submittedName>
</protein>
<dbReference type="SUPFAM" id="SSF81342">
    <property type="entry name" value="Transmembrane di-heme cytochromes"/>
    <property type="match status" value="1"/>
</dbReference>
<comment type="subcellular location">
    <subcellularLocation>
        <location evidence="1">Cell membrane</location>
        <topology evidence="1">Multi-pass membrane protein</topology>
    </subcellularLocation>
</comment>
<comment type="caution">
    <text evidence="8">The sequence shown here is derived from an EMBL/GenBank/DDBJ whole genome shotgun (WGS) entry which is preliminary data.</text>
</comment>
<evidence type="ECO:0000256" key="4">
    <source>
        <dbReference type="ARBA" id="ARBA00022989"/>
    </source>
</evidence>
<dbReference type="InterPro" id="IPR011577">
    <property type="entry name" value="Cyt_b561_bac/Ni-Hgenase"/>
</dbReference>
<feature type="transmembrane region" description="Helical" evidence="6">
    <location>
        <begin position="52"/>
        <end position="70"/>
    </location>
</feature>
<dbReference type="EMBL" id="QWDD01000001">
    <property type="protein sequence ID" value="RNJ49891.1"/>
    <property type="molecule type" value="Genomic_DNA"/>
</dbReference>
<dbReference type="AlphaFoldDB" id="A0A3M9XPF1"/>
<evidence type="ECO:0000256" key="1">
    <source>
        <dbReference type="ARBA" id="ARBA00004651"/>
    </source>
</evidence>
<dbReference type="InterPro" id="IPR051542">
    <property type="entry name" value="Hydrogenase_cytochrome"/>
</dbReference>
<accession>A0A3M9XPF1</accession>
<gene>
    <name evidence="8" type="ORF">D1O30_10055</name>
</gene>
<name>A0A3M9XPF1_9HYPH</name>
<dbReference type="PANTHER" id="PTHR30485:SF2">
    <property type="entry name" value="BLL0597 PROTEIN"/>
    <property type="match status" value="1"/>
</dbReference>